<gene>
    <name evidence="2" type="ORF">MMF94_42435</name>
</gene>
<dbReference type="Pfam" id="PF15648">
    <property type="entry name" value="Tox-REase-5"/>
    <property type="match status" value="1"/>
</dbReference>
<reference evidence="2 3" key="1">
    <citation type="submission" date="2022-03" db="EMBL/GenBank/DDBJ databases">
        <title>Pseudonocardia alaer sp. nov., a novel actinomycete isolated from reed forest soil.</title>
        <authorList>
            <person name="Wang L."/>
        </authorList>
    </citation>
    <scope>NUCLEOTIDE SEQUENCE [LARGE SCALE GENOMIC DNA]</scope>
    <source>
        <strain evidence="2 3">Y-16303</strain>
    </source>
</reference>
<evidence type="ECO:0000313" key="2">
    <source>
        <dbReference type="EMBL" id="MCH6172373.1"/>
    </source>
</evidence>
<dbReference type="RefSeq" id="WP_241043177.1">
    <property type="nucleotide sequence ID" value="NZ_BAAAJF010000075.1"/>
</dbReference>
<name>A0ABS9TVH9_9PSEU</name>
<evidence type="ECO:0000259" key="1">
    <source>
        <dbReference type="Pfam" id="PF15648"/>
    </source>
</evidence>
<dbReference type="GO" id="GO:0004519">
    <property type="term" value="F:endonuclease activity"/>
    <property type="evidence" value="ECO:0007669"/>
    <property type="project" value="UniProtKB-KW"/>
</dbReference>
<feature type="domain" description="Tox-REase-5" evidence="1">
    <location>
        <begin position="17"/>
        <end position="100"/>
    </location>
</feature>
<keyword evidence="2" id="KW-0378">Hydrolase</keyword>
<dbReference type="EMBL" id="JAKXMK010000068">
    <property type="protein sequence ID" value="MCH6172373.1"/>
    <property type="molecule type" value="Genomic_DNA"/>
</dbReference>
<organism evidence="2 3">
    <name type="scientific">Pseudonocardia alaniniphila</name>
    <dbReference type="NCBI Taxonomy" id="75291"/>
    <lineage>
        <taxon>Bacteria</taxon>
        <taxon>Bacillati</taxon>
        <taxon>Actinomycetota</taxon>
        <taxon>Actinomycetes</taxon>
        <taxon>Pseudonocardiales</taxon>
        <taxon>Pseudonocardiaceae</taxon>
        <taxon>Pseudonocardia</taxon>
    </lineage>
</organism>
<dbReference type="Proteomes" id="UP001299970">
    <property type="component" value="Unassembled WGS sequence"/>
</dbReference>
<accession>A0ABS9TVH9</accession>
<protein>
    <submittedName>
        <fullName evidence="2">Restriction endonuclease fold toxin 5 domain-containing protein</fullName>
    </submittedName>
</protein>
<proteinExistence type="predicted"/>
<keyword evidence="2" id="KW-0255">Endonuclease</keyword>
<sequence length="133" mass="14926">MSAASRRYERWVRQSFGGGPSNLEYVVRHPDGKDIWFDGVDGDTLLEAKGHYACFVDQRIEDWHAWYRWSAGSGLRALIGQARRQMEAARGLPVRWLCAESVVADLLGDEFRASPALSGRVSAEFAPMPGWDP</sequence>
<dbReference type="InterPro" id="IPR028904">
    <property type="entry name" value="Tox-REase-5_dom"/>
</dbReference>
<keyword evidence="2" id="KW-0540">Nuclease</keyword>
<comment type="caution">
    <text evidence="2">The sequence shown here is derived from an EMBL/GenBank/DDBJ whole genome shotgun (WGS) entry which is preliminary data.</text>
</comment>
<keyword evidence="3" id="KW-1185">Reference proteome</keyword>
<evidence type="ECO:0000313" key="3">
    <source>
        <dbReference type="Proteomes" id="UP001299970"/>
    </source>
</evidence>